<evidence type="ECO:0000256" key="5">
    <source>
        <dbReference type="ARBA" id="ARBA00023014"/>
    </source>
</evidence>
<evidence type="ECO:0000313" key="8">
    <source>
        <dbReference type="Proteomes" id="UP000006055"/>
    </source>
</evidence>
<dbReference type="OrthoDB" id="9805533at2"/>
<dbReference type="PANTHER" id="PTHR43578">
    <property type="entry name" value="NADH-QUINONE OXIDOREDUCTASE SUBUNIT F"/>
    <property type="match status" value="1"/>
</dbReference>
<dbReference type="Gene3D" id="1.20.1440.230">
    <property type="entry name" value="NADH-ubiquinone oxidoreductase 51kDa subunit, iron-sulphur binding domain"/>
    <property type="match status" value="1"/>
</dbReference>
<dbReference type="FunFam" id="3.40.50.11540:FF:000001">
    <property type="entry name" value="NADH dehydrogenase [ubiquinone] flavoprotein 1, mitochondrial"/>
    <property type="match status" value="1"/>
</dbReference>
<dbReference type="InterPro" id="IPR019575">
    <property type="entry name" value="Nuop51_4Fe4S-bd"/>
</dbReference>
<dbReference type="HOGENOM" id="CLU_014881_3_2_7"/>
<dbReference type="InterPro" id="IPR037225">
    <property type="entry name" value="Nuo51_FMN-bd_sf"/>
</dbReference>
<proteinExistence type="inferred from homology"/>
<dbReference type="InterPro" id="IPR011538">
    <property type="entry name" value="Nuo51_FMN-bd"/>
</dbReference>
<dbReference type="SUPFAM" id="SSF140490">
    <property type="entry name" value="Nqo1C-terminal domain-like"/>
    <property type="match status" value="1"/>
</dbReference>
<dbReference type="Pfam" id="PF10531">
    <property type="entry name" value="SLBB"/>
    <property type="match status" value="1"/>
</dbReference>
<keyword evidence="5" id="KW-0411">Iron-sulfur</keyword>
<dbReference type="SUPFAM" id="SSF142984">
    <property type="entry name" value="Nqo1 middle domain-like"/>
    <property type="match status" value="1"/>
</dbReference>
<dbReference type="SMART" id="SM00928">
    <property type="entry name" value="NADH_4Fe-4S"/>
    <property type="match status" value="1"/>
</dbReference>
<evidence type="ECO:0000313" key="7">
    <source>
        <dbReference type="EMBL" id="AFM23082.1"/>
    </source>
</evidence>
<reference evidence="8" key="1">
    <citation type="submission" date="2012-06" db="EMBL/GenBank/DDBJ databases">
        <title>Complete sequence of chromosome of Desulfomonile tiedjei DSM 6799.</title>
        <authorList>
            <person name="Lucas S."/>
            <person name="Copeland A."/>
            <person name="Lapidus A."/>
            <person name="Glavina del Rio T."/>
            <person name="Dalin E."/>
            <person name="Tice H."/>
            <person name="Bruce D."/>
            <person name="Goodwin L."/>
            <person name="Pitluck S."/>
            <person name="Peters L."/>
            <person name="Ovchinnikova G."/>
            <person name="Zeytun A."/>
            <person name="Lu M."/>
            <person name="Kyrpides N."/>
            <person name="Mavromatis K."/>
            <person name="Ivanova N."/>
            <person name="Brettin T."/>
            <person name="Detter J.C."/>
            <person name="Han C."/>
            <person name="Larimer F."/>
            <person name="Land M."/>
            <person name="Hauser L."/>
            <person name="Markowitz V."/>
            <person name="Cheng J.-F."/>
            <person name="Hugenholtz P."/>
            <person name="Woyke T."/>
            <person name="Wu D."/>
            <person name="Spring S."/>
            <person name="Schroeder M."/>
            <person name="Brambilla E."/>
            <person name="Klenk H.-P."/>
            <person name="Eisen J.A."/>
        </authorList>
    </citation>
    <scope>NUCLEOTIDE SEQUENCE [LARGE SCALE GENOMIC DNA]</scope>
    <source>
        <strain evidence="8">ATCC 49306 / DSM 6799 / DCB-1</strain>
    </source>
</reference>
<dbReference type="GO" id="GO:0008137">
    <property type="term" value="F:NADH dehydrogenase (ubiquinone) activity"/>
    <property type="evidence" value="ECO:0007669"/>
    <property type="project" value="InterPro"/>
</dbReference>
<evidence type="ECO:0000256" key="1">
    <source>
        <dbReference type="ARBA" id="ARBA00007523"/>
    </source>
</evidence>
<dbReference type="GO" id="GO:0046872">
    <property type="term" value="F:metal ion binding"/>
    <property type="evidence" value="ECO:0007669"/>
    <property type="project" value="UniProtKB-KW"/>
</dbReference>
<dbReference type="GO" id="GO:0010181">
    <property type="term" value="F:FMN binding"/>
    <property type="evidence" value="ECO:0007669"/>
    <property type="project" value="InterPro"/>
</dbReference>
<keyword evidence="7" id="KW-0830">Ubiquinone</keyword>
<dbReference type="KEGG" id="dti:Desti_0344"/>
<dbReference type="InterPro" id="IPR036249">
    <property type="entry name" value="Thioredoxin-like_sf"/>
</dbReference>
<keyword evidence="4" id="KW-0408">Iron</keyword>
<dbReference type="CDD" id="cd02980">
    <property type="entry name" value="TRX_Fd_family"/>
    <property type="match status" value="1"/>
</dbReference>
<dbReference type="PANTHER" id="PTHR43578:SF3">
    <property type="entry name" value="NADH-QUINONE OXIDOREDUCTASE SUBUNIT F"/>
    <property type="match status" value="1"/>
</dbReference>
<evidence type="ECO:0000259" key="6">
    <source>
        <dbReference type="SMART" id="SM00928"/>
    </source>
</evidence>
<dbReference type="EMBL" id="CP003360">
    <property type="protein sequence ID" value="AFM23082.1"/>
    <property type="molecule type" value="Genomic_DNA"/>
</dbReference>
<protein>
    <submittedName>
        <fullName evidence="7">NADH:ubiquinone oxidoreductase, NADH-binding (51 kD) subunit</fullName>
    </submittedName>
</protein>
<dbReference type="InterPro" id="IPR019554">
    <property type="entry name" value="Soluble_ligand-bd"/>
</dbReference>
<keyword evidence="8" id="KW-1185">Reference proteome</keyword>
<comment type="similarity">
    <text evidence="1">Belongs to the complex I 51 kDa subunit family.</text>
</comment>
<dbReference type="GO" id="GO:0051539">
    <property type="term" value="F:4 iron, 4 sulfur cluster binding"/>
    <property type="evidence" value="ECO:0007669"/>
    <property type="project" value="UniProtKB-KW"/>
</dbReference>
<dbReference type="FunFam" id="1.20.1440.230:FF:000001">
    <property type="entry name" value="Mitochondrial NADH dehydrogenase flavoprotein 1"/>
    <property type="match status" value="1"/>
</dbReference>
<dbReference type="Pfam" id="PF10589">
    <property type="entry name" value="NADH_4Fe-4S"/>
    <property type="match status" value="1"/>
</dbReference>
<dbReference type="AlphaFoldDB" id="I4C0J1"/>
<dbReference type="PATRIC" id="fig|706587.4.peg.390"/>
<dbReference type="Proteomes" id="UP000006055">
    <property type="component" value="Chromosome"/>
</dbReference>
<dbReference type="Gene3D" id="3.40.30.10">
    <property type="entry name" value="Glutaredoxin"/>
    <property type="match status" value="1"/>
</dbReference>
<dbReference type="InterPro" id="IPR037207">
    <property type="entry name" value="Nuop51_4Fe4S-bd_sf"/>
</dbReference>
<dbReference type="eggNOG" id="COG1894">
    <property type="taxonomic scope" value="Bacteria"/>
</dbReference>
<dbReference type="RefSeq" id="WP_014808241.1">
    <property type="nucleotide sequence ID" value="NC_018025.1"/>
</dbReference>
<name>I4C0J1_DESTA</name>
<feature type="domain" description="NADH-ubiquinone oxidoreductase 51kDa subunit iron-sulphur binding" evidence="6">
    <location>
        <begin position="445"/>
        <end position="490"/>
    </location>
</feature>
<evidence type="ECO:0000256" key="3">
    <source>
        <dbReference type="ARBA" id="ARBA00022723"/>
    </source>
</evidence>
<accession>I4C0J1</accession>
<dbReference type="Pfam" id="PF01257">
    <property type="entry name" value="2Fe-2S_thioredx"/>
    <property type="match status" value="1"/>
</dbReference>
<keyword evidence="3" id="KW-0479">Metal-binding</keyword>
<dbReference type="PROSITE" id="PS00645">
    <property type="entry name" value="COMPLEX1_51K_2"/>
    <property type="match status" value="1"/>
</dbReference>
<evidence type="ECO:0000256" key="2">
    <source>
        <dbReference type="ARBA" id="ARBA00022485"/>
    </source>
</evidence>
<dbReference type="Gene3D" id="3.10.20.600">
    <property type="match status" value="1"/>
</dbReference>
<dbReference type="Gene3D" id="3.40.50.11540">
    <property type="entry name" value="NADH-ubiquinone oxidoreductase 51kDa subunit"/>
    <property type="match status" value="1"/>
</dbReference>
<dbReference type="Gene3D" id="6.10.250.1450">
    <property type="match status" value="1"/>
</dbReference>
<dbReference type="STRING" id="706587.Desti_0344"/>
<organism evidence="7 8">
    <name type="scientific">Desulfomonile tiedjei (strain ATCC 49306 / DSM 6799 / DCB-1)</name>
    <dbReference type="NCBI Taxonomy" id="706587"/>
    <lineage>
        <taxon>Bacteria</taxon>
        <taxon>Pseudomonadati</taxon>
        <taxon>Thermodesulfobacteriota</taxon>
        <taxon>Desulfomonilia</taxon>
        <taxon>Desulfomonilales</taxon>
        <taxon>Desulfomonilaceae</taxon>
        <taxon>Desulfomonile</taxon>
    </lineage>
</organism>
<gene>
    <name evidence="7" type="ordered locus">Desti_0344</name>
</gene>
<dbReference type="SUPFAM" id="SSF142019">
    <property type="entry name" value="Nqo1 FMN-binding domain-like"/>
    <property type="match status" value="1"/>
</dbReference>
<dbReference type="InterPro" id="IPR001949">
    <property type="entry name" value="NADH-UbQ_OxRdtase_51kDa_CS"/>
</dbReference>
<keyword evidence="2" id="KW-0004">4Fe-4S</keyword>
<evidence type="ECO:0000256" key="4">
    <source>
        <dbReference type="ARBA" id="ARBA00023004"/>
    </source>
</evidence>
<sequence>MTLTFEDLQQIAKIERDMQEGIRHKINVCVAAGCLSCQSGLVKDSLEKEVNRRGLENWIKVKGVGCLGLCAAGPLIYLEPDGVYYQAVSVSDVSDILDSLGGSPVSRLALSDQLPFFKRQRKIVLENCGKVDPESIEDYIAEGGYEALYTALRAMTPSEVIQEITTSGLRGRGGAGFPTGLKWTAVSKAMNRTKFIVCNADEGDPGAFMDRSVLESDPHRVIEGMAIAASAVGASHGFIYVRAEYPLAVKRLRTAIAQAERLGVIGKNIFNTTFEFDIKIRLGAGAFVCGEETALISSIEGRRGTPRPRPPFPAEMGLWGYPTLINNVETFANIPPIVRNGGQWFSDIGTEKSKGTKVFALAGRVNNTGLIEIPMGTPLRDIVFEIGGGIPENRRFKAVQTGGPSGGCIPEQFLDMPVDYESLAQAGSIMGSGGLIIMDETSCMVDVAKFFMEFCMSESCGKCIPCRVGTTQIHNLLTKISSGAGCAADIPALEELADLVKSTSLCGLGQTAPNPVMSTLRYFRDEYTAHIHDKICPAGACHIADIKEAAR</sequence>
<dbReference type="Pfam" id="PF01512">
    <property type="entry name" value="Complex1_51K"/>
    <property type="match status" value="1"/>
</dbReference>
<dbReference type="SUPFAM" id="SSF52833">
    <property type="entry name" value="Thioredoxin-like"/>
    <property type="match status" value="1"/>
</dbReference>